<dbReference type="KEGG" id="lala:AB8B28_04315"/>
<organism evidence="3">
    <name type="scientific">Leptotrichia alba</name>
    <dbReference type="NCBI Taxonomy" id="3239304"/>
    <lineage>
        <taxon>Bacteria</taxon>
        <taxon>Fusobacteriati</taxon>
        <taxon>Fusobacteriota</taxon>
        <taxon>Fusobacteriia</taxon>
        <taxon>Fusobacteriales</taxon>
        <taxon>Leptotrichiaceae</taxon>
        <taxon>Leptotrichia</taxon>
    </lineage>
</organism>
<dbReference type="CDD" id="cd06257">
    <property type="entry name" value="DnaJ"/>
    <property type="match status" value="1"/>
</dbReference>
<name>A0AB39V5T9_9FUSO</name>
<dbReference type="AlphaFoldDB" id="A0AB39V5T9"/>
<protein>
    <submittedName>
        <fullName evidence="3">DnaJ domain-containing protein</fullName>
    </submittedName>
</protein>
<evidence type="ECO:0000313" key="3">
    <source>
        <dbReference type="EMBL" id="XDU63082.1"/>
    </source>
</evidence>
<dbReference type="InterPro" id="IPR036869">
    <property type="entry name" value="J_dom_sf"/>
</dbReference>
<feature type="domain" description="J" evidence="2">
    <location>
        <begin position="8"/>
        <end position="66"/>
    </location>
</feature>
<gene>
    <name evidence="3" type="ORF">AB8B28_04315</name>
</gene>
<sequence>MIILEFSEAFKILEIDPTDDKKKIKIAYSKMLKKYHPEDFPEMFMRINEAYRIALKFEKSDFDEVKSENETTEKKDENAEFFERVKKNFEENKEKSFFGNFEDIFSEKKNTSEFENIFSNKNNYENEKTFEKNKEKKENTNNFEKKEEQKKSISEWLEQFRKLSFSENRPLYEYDILLSEYHYNFDDFEKRQIREILEKNNDWSNITEIEKKLLIYNLGNYNEQDDIVLDILGKNQRKFKTDNKILDEITKKIKSKNILENENGYEIFIQNYLNVMVFKVFGINIALYPFDATGKDKNVFKYMLRRIGMHMMKDEYESKIKNSYRGISNSMKIFNNKNEENSKNNFKFVMTVMSSIMMVLYLISIICLKFLAWITAIFTIICIIYVFKDVAMIGIILFTIIDWINIVNEKEFKWSKKYGISSYLSILLISGIILIGKIIQTSDEASVDLGYIPYLKLILQYIFFNAIIITKMIVTTNIRYKRLKDFSKKVLSILDVFVLKKYQGGNENGKNDWN</sequence>
<evidence type="ECO:0000259" key="2">
    <source>
        <dbReference type="PROSITE" id="PS50076"/>
    </source>
</evidence>
<dbReference type="Gene3D" id="1.10.287.110">
    <property type="entry name" value="DnaJ domain"/>
    <property type="match status" value="1"/>
</dbReference>
<dbReference type="SMART" id="SM00271">
    <property type="entry name" value="DnaJ"/>
    <property type="match status" value="1"/>
</dbReference>
<keyword evidence="1" id="KW-0472">Membrane</keyword>
<dbReference type="PROSITE" id="PS50076">
    <property type="entry name" value="DNAJ_2"/>
    <property type="match status" value="1"/>
</dbReference>
<feature type="transmembrane region" description="Helical" evidence="1">
    <location>
        <begin position="420"/>
        <end position="439"/>
    </location>
</feature>
<dbReference type="EMBL" id="CP165647">
    <property type="protein sequence ID" value="XDU63082.1"/>
    <property type="molecule type" value="Genomic_DNA"/>
</dbReference>
<keyword evidence="1" id="KW-0812">Transmembrane</keyword>
<accession>A0AB39V5T9</accession>
<feature type="transmembrane region" description="Helical" evidence="1">
    <location>
        <begin position="392"/>
        <end position="408"/>
    </location>
</feature>
<dbReference type="InterPro" id="IPR001623">
    <property type="entry name" value="DnaJ_domain"/>
</dbReference>
<keyword evidence="1" id="KW-1133">Transmembrane helix</keyword>
<reference evidence="3" key="1">
    <citation type="submission" date="2024-07" db="EMBL/GenBank/DDBJ databases">
        <authorList>
            <person name="Li X.-J."/>
            <person name="Wang X."/>
        </authorList>
    </citation>
    <scope>NUCLEOTIDE SEQUENCE</scope>
    <source>
        <strain evidence="3">HSP-536</strain>
    </source>
</reference>
<evidence type="ECO:0000256" key="1">
    <source>
        <dbReference type="SAM" id="Phobius"/>
    </source>
</evidence>
<proteinExistence type="predicted"/>
<dbReference type="RefSeq" id="WP_369717024.1">
    <property type="nucleotide sequence ID" value="NZ_CP165647.1"/>
</dbReference>
<dbReference type="SUPFAM" id="SSF46565">
    <property type="entry name" value="Chaperone J-domain"/>
    <property type="match status" value="1"/>
</dbReference>
<dbReference type="Pfam" id="PF00226">
    <property type="entry name" value="DnaJ"/>
    <property type="match status" value="1"/>
</dbReference>
<feature type="transmembrane region" description="Helical" evidence="1">
    <location>
        <begin position="451"/>
        <end position="474"/>
    </location>
</feature>